<gene>
    <name evidence="1" type="ORF">LA374_19440</name>
</gene>
<protein>
    <recommendedName>
        <fullName evidence="3">Transmembrane cytochrome oxidase associated protein</fullName>
    </recommendedName>
</protein>
<dbReference type="EMBL" id="JAIRBT010000041">
    <property type="protein sequence ID" value="MBZ6068362.1"/>
    <property type="molecule type" value="Genomic_DNA"/>
</dbReference>
<proteinExistence type="predicted"/>
<organism evidence="1 2">
    <name type="scientific">Aeromonas schubertii</name>
    <dbReference type="NCBI Taxonomy" id="652"/>
    <lineage>
        <taxon>Bacteria</taxon>
        <taxon>Pseudomonadati</taxon>
        <taxon>Pseudomonadota</taxon>
        <taxon>Gammaproteobacteria</taxon>
        <taxon>Aeromonadales</taxon>
        <taxon>Aeromonadaceae</taxon>
        <taxon>Aeromonas</taxon>
    </lineage>
</organism>
<dbReference type="Proteomes" id="UP000774958">
    <property type="component" value="Unassembled WGS sequence"/>
</dbReference>
<evidence type="ECO:0000313" key="2">
    <source>
        <dbReference type="Proteomes" id="UP000774958"/>
    </source>
</evidence>
<dbReference type="RefSeq" id="WP_050666102.1">
    <property type="nucleotide sequence ID" value="NZ_CDDB01000041.1"/>
</dbReference>
<comment type="caution">
    <text evidence="1">The sequence shown here is derived from an EMBL/GenBank/DDBJ whole genome shotgun (WGS) entry which is preliminary data.</text>
</comment>
<name>A0ABS7VH38_9GAMM</name>
<evidence type="ECO:0008006" key="3">
    <source>
        <dbReference type="Google" id="ProtNLM"/>
    </source>
</evidence>
<reference evidence="1 2" key="1">
    <citation type="submission" date="2021-09" db="EMBL/GenBank/DDBJ databases">
        <title>Aeromonas schubertii isolated from Asian sea bass.</title>
        <authorList>
            <person name="Pinpimai K."/>
        </authorList>
    </citation>
    <scope>NUCLEOTIDE SEQUENCE [LARGE SCALE GENOMIC DNA]</scope>
    <source>
        <strain evidence="1 2">CHULA2021a</strain>
    </source>
</reference>
<accession>A0ABS7VH38</accession>
<keyword evidence="2" id="KW-1185">Reference proteome</keyword>
<evidence type="ECO:0000313" key="1">
    <source>
        <dbReference type="EMBL" id="MBZ6068362.1"/>
    </source>
</evidence>
<sequence length="155" mass="17265">MHKHKIPLALLLTLLLPLLLAKLVLEMGWYHAGTRNLGAWLPQDNPLLLSDGPGWRLLYLYPVSCREQCKGVPQLQEHIRMALGRQADMLTLQSQPLDDGSPLPEGPLGLLVLVDAAGLGVLGYPVPEEQERWPRLGKSVLQDVQQLLRYGRAAR</sequence>